<sequence length="92" mass="9513">MESQRAARHPEEPAEPAAEAVPGGQVPHGTDGEAPDRAAPESAAGPEVDLLGMDLEALRTAAHPVLSELVAELRERVAGSGDESLWGHDSSV</sequence>
<accession>A0ABV8HKE0</accession>
<protein>
    <submittedName>
        <fullName evidence="2">FxSxx-COOH cyclophane-containing RiPP peptide</fullName>
    </submittedName>
</protein>
<reference evidence="3" key="1">
    <citation type="journal article" date="2019" name="Int. J. Syst. Evol. Microbiol.">
        <title>The Global Catalogue of Microorganisms (GCM) 10K type strain sequencing project: providing services to taxonomists for standard genome sequencing and annotation.</title>
        <authorList>
            <consortium name="The Broad Institute Genomics Platform"/>
            <consortium name="The Broad Institute Genome Sequencing Center for Infectious Disease"/>
            <person name="Wu L."/>
            <person name="Ma J."/>
        </authorList>
    </citation>
    <scope>NUCLEOTIDE SEQUENCE [LARGE SCALE GENOMIC DNA]</scope>
    <source>
        <strain evidence="3">CGMCC 4.7237</strain>
    </source>
</reference>
<feature type="region of interest" description="Disordered" evidence="1">
    <location>
        <begin position="1"/>
        <end position="46"/>
    </location>
</feature>
<organism evidence="2 3">
    <name type="scientific">Streptomyces polygonati</name>
    <dbReference type="NCBI Taxonomy" id="1617087"/>
    <lineage>
        <taxon>Bacteria</taxon>
        <taxon>Bacillati</taxon>
        <taxon>Actinomycetota</taxon>
        <taxon>Actinomycetes</taxon>
        <taxon>Kitasatosporales</taxon>
        <taxon>Streptomycetaceae</taxon>
        <taxon>Streptomyces</taxon>
    </lineage>
</organism>
<dbReference type="RefSeq" id="WP_386429484.1">
    <property type="nucleotide sequence ID" value="NZ_JBHSBB010000010.1"/>
</dbReference>
<dbReference type="Proteomes" id="UP001595765">
    <property type="component" value="Unassembled WGS sequence"/>
</dbReference>
<dbReference type="EMBL" id="JBHSBB010000010">
    <property type="protein sequence ID" value="MFC4032483.1"/>
    <property type="molecule type" value="Genomic_DNA"/>
</dbReference>
<keyword evidence="3" id="KW-1185">Reference proteome</keyword>
<evidence type="ECO:0000256" key="1">
    <source>
        <dbReference type="SAM" id="MobiDB-lite"/>
    </source>
</evidence>
<feature type="compositionally biased region" description="Basic and acidic residues" evidence="1">
    <location>
        <begin position="30"/>
        <end position="39"/>
    </location>
</feature>
<evidence type="ECO:0000313" key="2">
    <source>
        <dbReference type="EMBL" id="MFC4032483.1"/>
    </source>
</evidence>
<comment type="caution">
    <text evidence="2">The sequence shown here is derived from an EMBL/GenBank/DDBJ whole genome shotgun (WGS) entry which is preliminary data.</text>
</comment>
<gene>
    <name evidence="2" type="primary">fxsA</name>
    <name evidence="2" type="ORF">ACFO3J_13445</name>
</gene>
<dbReference type="NCBIfam" id="TIGR04268">
    <property type="entry name" value="FxSxx-COOH"/>
    <property type="match status" value="1"/>
</dbReference>
<name>A0ABV8HKE0_9ACTN</name>
<proteinExistence type="predicted"/>
<dbReference type="InterPro" id="IPR026334">
    <property type="entry name" value="FxSxx-COOH"/>
</dbReference>
<evidence type="ECO:0000313" key="3">
    <source>
        <dbReference type="Proteomes" id="UP001595765"/>
    </source>
</evidence>